<dbReference type="RefSeq" id="WP_137260794.1">
    <property type="nucleotide sequence ID" value="NZ_SZQL01000003.1"/>
</dbReference>
<dbReference type="InterPro" id="IPR016181">
    <property type="entry name" value="Acyl_CoA_acyltransferase"/>
</dbReference>
<reference evidence="3 4" key="1">
    <citation type="submission" date="2019-05" db="EMBL/GenBank/DDBJ databases">
        <title>Panacibacter sp. strain 17mud1-8 Genome sequencing and assembly.</title>
        <authorList>
            <person name="Chhetri G."/>
        </authorList>
    </citation>
    <scope>NUCLEOTIDE SEQUENCE [LARGE SCALE GENOMIC DNA]</scope>
    <source>
        <strain evidence="3 4">17mud1-8</strain>
    </source>
</reference>
<dbReference type="GO" id="GO:0008080">
    <property type="term" value="F:N-acetyltransferase activity"/>
    <property type="evidence" value="ECO:0007669"/>
    <property type="project" value="InterPro"/>
</dbReference>
<dbReference type="Gene3D" id="3.40.630.30">
    <property type="match status" value="1"/>
</dbReference>
<dbReference type="PANTHER" id="PTHR13947:SF37">
    <property type="entry name" value="LD18367P"/>
    <property type="match status" value="1"/>
</dbReference>
<name>A0A4U3L727_9BACT</name>
<dbReference type="EMBL" id="SZQL01000003">
    <property type="protein sequence ID" value="TKK70249.1"/>
    <property type="molecule type" value="Genomic_DNA"/>
</dbReference>
<dbReference type="Pfam" id="PF00583">
    <property type="entry name" value="Acetyltransf_1"/>
    <property type="match status" value="1"/>
</dbReference>
<evidence type="ECO:0000256" key="1">
    <source>
        <dbReference type="ARBA" id="ARBA00022679"/>
    </source>
</evidence>
<dbReference type="PANTHER" id="PTHR13947">
    <property type="entry name" value="GNAT FAMILY N-ACETYLTRANSFERASE"/>
    <property type="match status" value="1"/>
</dbReference>
<evidence type="ECO:0000313" key="4">
    <source>
        <dbReference type="Proteomes" id="UP000305848"/>
    </source>
</evidence>
<dbReference type="Proteomes" id="UP000305848">
    <property type="component" value="Unassembled WGS sequence"/>
</dbReference>
<dbReference type="OrthoDB" id="2352823at2"/>
<keyword evidence="4" id="KW-1185">Reference proteome</keyword>
<comment type="caution">
    <text evidence="3">The sequence shown here is derived from an EMBL/GenBank/DDBJ whole genome shotgun (WGS) entry which is preliminary data.</text>
</comment>
<dbReference type="InterPro" id="IPR050769">
    <property type="entry name" value="NAT_camello-type"/>
</dbReference>
<evidence type="ECO:0000313" key="3">
    <source>
        <dbReference type="EMBL" id="TKK70249.1"/>
    </source>
</evidence>
<evidence type="ECO:0000259" key="2">
    <source>
        <dbReference type="PROSITE" id="PS51186"/>
    </source>
</evidence>
<dbReference type="InterPro" id="IPR000182">
    <property type="entry name" value="GNAT_dom"/>
</dbReference>
<proteinExistence type="predicted"/>
<dbReference type="PROSITE" id="PS51186">
    <property type="entry name" value="GNAT"/>
    <property type="match status" value="1"/>
</dbReference>
<dbReference type="CDD" id="cd04301">
    <property type="entry name" value="NAT_SF"/>
    <property type="match status" value="1"/>
</dbReference>
<protein>
    <submittedName>
        <fullName evidence="3">GNAT family N-acetyltransferase</fullName>
    </submittedName>
</protein>
<feature type="domain" description="N-acetyltransferase" evidence="2">
    <location>
        <begin position="3"/>
        <end position="142"/>
    </location>
</feature>
<gene>
    <name evidence="3" type="ORF">FC093_05740</name>
</gene>
<dbReference type="AlphaFoldDB" id="A0A4U3L727"/>
<accession>A0A4U3L727</accession>
<dbReference type="SUPFAM" id="SSF55729">
    <property type="entry name" value="Acyl-CoA N-acyltransferases (Nat)"/>
    <property type="match status" value="1"/>
</dbReference>
<sequence length="142" mass="16292">MALKIIDYGSPEYKQMVQLRYNILRKPLGLEFESKDLEKEHNDILLGCFDDGKLEGCCLLTQTGPKEVRLRQMAVISGLQGKGIGKALIQFAENIARDRGFEMICMHARKSAMGFYEKLGYEKIGDEFIEVTIPHYKMEKRL</sequence>
<keyword evidence="1 3" id="KW-0808">Transferase</keyword>
<organism evidence="3 4">
    <name type="scientific">Ilyomonas limi</name>
    <dbReference type="NCBI Taxonomy" id="2575867"/>
    <lineage>
        <taxon>Bacteria</taxon>
        <taxon>Pseudomonadati</taxon>
        <taxon>Bacteroidota</taxon>
        <taxon>Chitinophagia</taxon>
        <taxon>Chitinophagales</taxon>
        <taxon>Chitinophagaceae</taxon>
        <taxon>Ilyomonas</taxon>
    </lineage>
</organism>